<dbReference type="FunFam" id="2.60.120.380:FF:000003">
    <property type="entry name" value="Calpain 5"/>
    <property type="match status" value="1"/>
</dbReference>
<keyword evidence="10" id="KW-1185">Reference proteome</keyword>
<evidence type="ECO:0000256" key="4">
    <source>
        <dbReference type="ARBA" id="ARBA00022807"/>
    </source>
</evidence>
<feature type="domain" description="Calpain catalytic" evidence="8">
    <location>
        <begin position="26"/>
        <end position="342"/>
    </location>
</feature>
<proteinExistence type="inferred from homology"/>
<dbReference type="Pfam" id="PF01067">
    <property type="entry name" value="Calpain_III"/>
    <property type="match status" value="1"/>
</dbReference>
<dbReference type="GO" id="GO:0005737">
    <property type="term" value="C:cytoplasm"/>
    <property type="evidence" value="ECO:0007669"/>
    <property type="project" value="TreeGrafter"/>
</dbReference>
<protein>
    <submittedName>
        <fullName evidence="9">Calpain-5-like</fullName>
    </submittedName>
</protein>
<dbReference type="Gene3D" id="2.60.120.380">
    <property type="match status" value="1"/>
</dbReference>
<dbReference type="InterPro" id="IPR033884">
    <property type="entry name" value="C2_Calpain"/>
</dbReference>
<dbReference type="Pfam" id="PF00168">
    <property type="entry name" value="C2"/>
    <property type="match status" value="1"/>
</dbReference>
<evidence type="ECO:0000259" key="7">
    <source>
        <dbReference type="PROSITE" id="PS50004"/>
    </source>
</evidence>
<dbReference type="InterPro" id="IPR022682">
    <property type="entry name" value="Calpain_domain_III"/>
</dbReference>
<keyword evidence="2 6" id="KW-0645">Protease</keyword>
<reference evidence="9" key="2">
    <citation type="submission" date="2025-09" db="UniProtKB">
        <authorList>
            <consortium name="Ensembl"/>
        </authorList>
    </citation>
    <scope>IDENTIFICATION</scope>
</reference>
<dbReference type="PROSITE" id="PS50203">
    <property type="entry name" value="CALPAIN_CAT"/>
    <property type="match status" value="1"/>
</dbReference>
<dbReference type="SUPFAM" id="SSF49758">
    <property type="entry name" value="Calpain large subunit, middle domain (domain III)"/>
    <property type="match status" value="1"/>
</dbReference>
<dbReference type="GO" id="GO:0006508">
    <property type="term" value="P:proteolysis"/>
    <property type="evidence" value="ECO:0007669"/>
    <property type="project" value="UniProtKB-KW"/>
</dbReference>
<name>A0A674BGS0_SALTR</name>
<gene>
    <name evidence="9" type="primary">CAPN6</name>
    <name evidence="9" type="synonym">LOC115154725</name>
</gene>
<dbReference type="PANTHER" id="PTHR10183">
    <property type="entry name" value="CALPAIN"/>
    <property type="match status" value="1"/>
</dbReference>
<dbReference type="InterPro" id="IPR022684">
    <property type="entry name" value="Calpain_cysteine_protease"/>
</dbReference>
<dbReference type="PRINTS" id="PR00704">
    <property type="entry name" value="CALPAIN"/>
</dbReference>
<evidence type="ECO:0000256" key="1">
    <source>
        <dbReference type="ARBA" id="ARBA00007623"/>
    </source>
</evidence>
<dbReference type="GO" id="GO:0004198">
    <property type="term" value="F:calcium-dependent cysteine-type endopeptidase activity"/>
    <property type="evidence" value="ECO:0007669"/>
    <property type="project" value="InterPro"/>
</dbReference>
<dbReference type="AlphaFoldDB" id="A0A674BGS0"/>
<dbReference type="Gene3D" id="3.90.70.10">
    <property type="entry name" value="Cysteine proteinases"/>
    <property type="match status" value="1"/>
</dbReference>
<keyword evidence="3 6" id="KW-0378">Hydrolase</keyword>
<evidence type="ECO:0000256" key="2">
    <source>
        <dbReference type="ARBA" id="ARBA00022670"/>
    </source>
</evidence>
<dbReference type="Ensembl" id="ENSSTUT00000075026.1">
    <property type="protein sequence ID" value="ENSSTUP00000070660.1"/>
    <property type="gene ID" value="ENSSTUG00000030954.1"/>
</dbReference>
<dbReference type="SMART" id="SM00720">
    <property type="entry name" value="calpain_III"/>
    <property type="match status" value="1"/>
</dbReference>
<dbReference type="SMART" id="SM00230">
    <property type="entry name" value="CysPc"/>
    <property type="match status" value="1"/>
</dbReference>
<dbReference type="InterPro" id="IPR033883">
    <property type="entry name" value="C2_III"/>
</dbReference>
<dbReference type="InterPro" id="IPR022683">
    <property type="entry name" value="Calpain_III"/>
</dbReference>
<dbReference type="InterPro" id="IPR035892">
    <property type="entry name" value="C2_domain_sf"/>
</dbReference>
<dbReference type="InterPro" id="IPR036213">
    <property type="entry name" value="Calpain_III_sf"/>
</dbReference>
<dbReference type="Gene3D" id="2.60.40.150">
    <property type="entry name" value="C2 domain"/>
    <property type="match status" value="1"/>
</dbReference>
<dbReference type="InterPro" id="IPR001300">
    <property type="entry name" value="Peptidase_C2_calpain_cat"/>
</dbReference>
<dbReference type="CDD" id="cd04046">
    <property type="entry name" value="C2_Calpain"/>
    <property type="match status" value="1"/>
</dbReference>
<dbReference type="Pfam" id="PF00648">
    <property type="entry name" value="Peptidase_C2"/>
    <property type="match status" value="1"/>
</dbReference>
<feature type="active site" evidence="5 6">
    <location>
        <position position="251"/>
    </location>
</feature>
<reference evidence="9" key="1">
    <citation type="submission" date="2025-08" db="UniProtKB">
        <authorList>
            <consortium name="Ensembl"/>
        </authorList>
    </citation>
    <scope>IDENTIFICATION</scope>
</reference>
<dbReference type="PROSITE" id="PS00139">
    <property type="entry name" value="THIOL_PROTEASE_CYS"/>
    <property type="match status" value="1"/>
</dbReference>
<evidence type="ECO:0000256" key="6">
    <source>
        <dbReference type="PROSITE-ProRule" id="PRU00239"/>
    </source>
</evidence>
<dbReference type="Proteomes" id="UP000472277">
    <property type="component" value="Chromosome 19"/>
</dbReference>
<dbReference type="SUPFAM" id="SSF54001">
    <property type="entry name" value="Cysteine proteinases"/>
    <property type="match status" value="1"/>
</dbReference>
<dbReference type="PROSITE" id="PS50004">
    <property type="entry name" value="C2"/>
    <property type="match status" value="1"/>
</dbReference>
<feature type="domain" description="C2" evidence="7">
    <location>
        <begin position="500"/>
        <end position="614"/>
    </location>
</feature>
<evidence type="ECO:0000259" key="8">
    <source>
        <dbReference type="PROSITE" id="PS50203"/>
    </source>
</evidence>
<organism evidence="9 10">
    <name type="scientific">Salmo trutta</name>
    <name type="common">Brown trout</name>
    <dbReference type="NCBI Taxonomy" id="8032"/>
    <lineage>
        <taxon>Eukaryota</taxon>
        <taxon>Metazoa</taxon>
        <taxon>Chordata</taxon>
        <taxon>Craniata</taxon>
        <taxon>Vertebrata</taxon>
        <taxon>Euteleostomi</taxon>
        <taxon>Actinopterygii</taxon>
        <taxon>Neopterygii</taxon>
        <taxon>Teleostei</taxon>
        <taxon>Protacanthopterygii</taxon>
        <taxon>Salmoniformes</taxon>
        <taxon>Salmonidae</taxon>
        <taxon>Salmoninae</taxon>
        <taxon>Salmo</taxon>
    </lineage>
</organism>
<dbReference type="FunFam" id="3.90.70.10:FF:000027">
    <property type="entry name" value="Calpain 5"/>
    <property type="match status" value="1"/>
</dbReference>
<evidence type="ECO:0000313" key="10">
    <source>
        <dbReference type="Proteomes" id="UP000472277"/>
    </source>
</evidence>
<comment type="similarity">
    <text evidence="1">Belongs to the peptidase C2 family.</text>
</comment>
<dbReference type="SUPFAM" id="SSF49562">
    <property type="entry name" value="C2 domain (Calcium/lipid-binding domain, CaLB)"/>
    <property type="match status" value="1"/>
</dbReference>
<feature type="active site" evidence="5 6">
    <location>
        <position position="283"/>
    </location>
</feature>
<evidence type="ECO:0000256" key="3">
    <source>
        <dbReference type="ARBA" id="ARBA00022801"/>
    </source>
</evidence>
<dbReference type="GeneTree" id="ENSGT00940000156128"/>
<dbReference type="CDD" id="cd00214">
    <property type="entry name" value="Calpain_III"/>
    <property type="match status" value="1"/>
</dbReference>
<dbReference type="InterPro" id="IPR000169">
    <property type="entry name" value="Pept_cys_AS"/>
</dbReference>
<dbReference type="PANTHER" id="PTHR10183:SF381">
    <property type="entry name" value="CALPAIN-6"/>
    <property type="match status" value="1"/>
</dbReference>
<sequence length="640" mass="73627">MFSTATSYKNQHYSELKKECLEDKKLFEDPEFPVTNASLFYRKPPPGIVEWKRPREISDEPHLFVEGISSHDLNQGLVGNCWFVAACSCLALKPDLWQKVIPDWKEQEWDSKHPENYAGIFHFQFWVFGEWVDVVVDDRLPTINRELIYCHSKVNSEFWSALLEKAYAKLSGCYESLDGGNTGDAVVDFSGAVTEAINLEAGVFHKDQEKMDNLFEDLLKVYDRGGIISCSIKASPSEIEAWMACGLVKGHAYSVTAVKKVQLGHGLMAYFQNKTIPLIRMRNPWGKTEWNGAWSDSSAEWERVGSMERAKLGITVENDGEFWMVFTDWCKYFTDADVCHLINTSLLTIHKTWHEVVHFGSWTKHSEPLHNRCGGCMNYKQTFLQNPQYLFDMTKEVDEVLISLQQRDMKIHRRIGQGENLTLGFAVFKVELNRKYRMHNIITQMNVQTSKYINARTVFTRVTLPKGRYIIIPSTLKPEILGEFMLRVYTDVDSGCRELTEHKPRRRCWSAFTGYPHAVSQIYIHAAEGLENQDRKHTSQIDIVRGRSVRSTVKADTLDPVFETRAIFYRKKPRKPITVEVWNSNAVKDQFLGQVVLTGSLKDSTKPQRLQLRKRGRAMADEMPGSITLRIVTCTELTDM</sequence>
<dbReference type="InterPro" id="IPR038765">
    <property type="entry name" value="Papain-like_cys_pep_sf"/>
</dbReference>
<evidence type="ECO:0000313" key="9">
    <source>
        <dbReference type="Ensembl" id="ENSSTUP00000070660.1"/>
    </source>
</evidence>
<evidence type="ECO:0000256" key="5">
    <source>
        <dbReference type="PIRSR" id="PIRSR622684-1"/>
    </source>
</evidence>
<keyword evidence="4 6" id="KW-0788">Thiol protease</keyword>
<dbReference type="CDD" id="cd00044">
    <property type="entry name" value="CysPc"/>
    <property type="match status" value="1"/>
</dbReference>
<accession>A0A674BGS0</accession>
<dbReference type="InterPro" id="IPR000008">
    <property type="entry name" value="C2_dom"/>
</dbReference>
<feature type="active site" evidence="5 6">
    <location>
        <position position="81"/>
    </location>
</feature>